<name>A9V4S7_MONBE</name>
<dbReference type="Proteomes" id="UP000001357">
    <property type="component" value="Unassembled WGS sequence"/>
</dbReference>
<organism evidence="2 3">
    <name type="scientific">Monosiga brevicollis</name>
    <name type="common">Choanoflagellate</name>
    <dbReference type="NCBI Taxonomy" id="81824"/>
    <lineage>
        <taxon>Eukaryota</taxon>
        <taxon>Choanoflagellata</taxon>
        <taxon>Craspedida</taxon>
        <taxon>Salpingoecidae</taxon>
        <taxon>Monosiga</taxon>
    </lineage>
</organism>
<evidence type="ECO:0000313" key="3">
    <source>
        <dbReference type="Proteomes" id="UP000001357"/>
    </source>
</evidence>
<feature type="region of interest" description="Disordered" evidence="1">
    <location>
        <begin position="241"/>
        <end position="291"/>
    </location>
</feature>
<reference evidence="2 3" key="1">
    <citation type="journal article" date="2008" name="Nature">
        <title>The genome of the choanoflagellate Monosiga brevicollis and the origin of metazoans.</title>
        <authorList>
            <consortium name="JGI Sequencing"/>
            <person name="King N."/>
            <person name="Westbrook M.J."/>
            <person name="Young S.L."/>
            <person name="Kuo A."/>
            <person name="Abedin M."/>
            <person name="Chapman J."/>
            <person name="Fairclough S."/>
            <person name="Hellsten U."/>
            <person name="Isogai Y."/>
            <person name="Letunic I."/>
            <person name="Marr M."/>
            <person name="Pincus D."/>
            <person name="Putnam N."/>
            <person name="Rokas A."/>
            <person name="Wright K.J."/>
            <person name="Zuzow R."/>
            <person name="Dirks W."/>
            <person name="Good M."/>
            <person name="Goodstein D."/>
            <person name="Lemons D."/>
            <person name="Li W."/>
            <person name="Lyons J.B."/>
            <person name="Morris A."/>
            <person name="Nichols S."/>
            <person name="Richter D.J."/>
            <person name="Salamov A."/>
            <person name="Bork P."/>
            <person name="Lim W.A."/>
            <person name="Manning G."/>
            <person name="Miller W.T."/>
            <person name="McGinnis W."/>
            <person name="Shapiro H."/>
            <person name="Tjian R."/>
            <person name="Grigoriev I.V."/>
            <person name="Rokhsar D."/>
        </authorList>
    </citation>
    <scope>NUCLEOTIDE SEQUENCE [LARGE SCALE GENOMIC DNA]</scope>
    <source>
        <strain evidence="3">MX1 / ATCC 50154</strain>
    </source>
</reference>
<feature type="compositionally biased region" description="Low complexity" evidence="1">
    <location>
        <begin position="248"/>
        <end position="280"/>
    </location>
</feature>
<accession>A9V4S7</accession>
<dbReference type="InParanoid" id="A9V4S7"/>
<dbReference type="AlphaFoldDB" id="A9V4S7"/>
<dbReference type="RefSeq" id="XP_001747766.1">
    <property type="nucleotide sequence ID" value="XM_001747714.1"/>
</dbReference>
<dbReference type="InterPro" id="IPR019141">
    <property type="entry name" value="DUF2045"/>
</dbReference>
<evidence type="ECO:0000256" key="1">
    <source>
        <dbReference type="SAM" id="MobiDB-lite"/>
    </source>
</evidence>
<protein>
    <submittedName>
        <fullName evidence="2">Uncharacterized protein</fullName>
    </submittedName>
</protein>
<proteinExistence type="predicted"/>
<dbReference type="GeneID" id="5892921"/>
<gene>
    <name evidence="2" type="ORF">MONBRDRAFT_27262</name>
</gene>
<evidence type="ECO:0000313" key="2">
    <source>
        <dbReference type="EMBL" id="EDQ87506.1"/>
    </source>
</evidence>
<dbReference type="Pfam" id="PF09741">
    <property type="entry name" value="DUF2045"/>
    <property type="match status" value="1"/>
</dbReference>
<dbReference type="EMBL" id="CH991559">
    <property type="protein sequence ID" value="EDQ87506.1"/>
    <property type="molecule type" value="Genomic_DNA"/>
</dbReference>
<dbReference type="KEGG" id="mbr:MONBRDRAFT_27262"/>
<keyword evidence="3" id="KW-1185">Reference proteome</keyword>
<sequence>MQHVEYTLTVALCETSAAGLLKAPLEPNSIPHVQLVTAHSLYLDLMPQSAGDVFTYPDLFFTIDDFDGIFDQFEVSPQQTFTLELCGTLGPRQTILINGSIPHHNESGGLVSEFVTHQGHKNTRETSWLHSAHQNLVFFRINAPEASTGFVEMALAPSASSDATPKGRAAAPSPWAGRAWGAYKQLLGLVKNSGGGPQDPAAAKRLSFQAFVTYISLPWHHVIDALTQAKPLEPKLFVMHQRRQSRNASLRPSPSKPAAKATASPALKAAASPGPPTATADQTAPGLPHPLAVVETEDWVQLHNAEST</sequence>